<reference evidence="1 2" key="1">
    <citation type="journal article" date="2022" name="bioRxiv">
        <title>An ancient truncated duplication of the anti-Mullerian hormone receptor type 2 gene is a potential conserved master sex determinant in the Pangasiidae catfish family.</title>
        <authorList>
            <person name="Wen M."/>
            <person name="Pan Q."/>
            <person name="Jouanno E."/>
            <person name="Montfort J."/>
            <person name="Zahm M."/>
            <person name="Cabau C."/>
            <person name="Klopp C."/>
            <person name="Iampietro C."/>
            <person name="Roques C."/>
            <person name="Bouchez O."/>
            <person name="Castinel A."/>
            <person name="Donnadieu C."/>
            <person name="Parrinello H."/>
            <person name="Poncet C."/>
            <person name="Belmonte E."/>
            <person name="Gautier V."/>
            <person name="Avarre J.-C."/>
            <person name="Dugue R."/>
            <person name="Gustiano R."/>
            <person name="Ha T.T.T."/>
            <person name="Campet M."/>
            <person name="Sriphairoj K."/>
            <person name="Ribolli J."/>
            <person name="de Almeida F.L."/>
            <person name="Desvignes T."/>
            <person name="Postlethwait J.H."/>
            <person name="Bucao C.F."/>
            <person name="Robinson-Rechavi M."/>
            <person name="Bobe J."/>
            <person name="Herpin A."/>
            <person name="Guiguen Y."/>
        </authorList>
    </citation>
    <scope>NUCLEOTIDE SEQUENCE [LARGE SCALE GENOMIC DNA]</scope>
    <source>
        <strain evidence="1">YG-Dec2019</strain>
    </source>
</reference>
<proteinExistence type="predicted"/>
<dbReference type="EMBL" id="CM040457">
    <property type="protein sequence ID" value="MCI4377667.1"/>
    <property type="molecule type" value="Genomic_DNA"/>
</dbReference>
<keyword evidence="2" id="KW-1185">Reference proteome</keyword>
<gene>
    <name evidence="1" type="ORF">PGIGA_G00206160</name>
</gene>
<name>A0ACC5WFP0_PANGG</name>
<dbReference type="Proteomes" id="UP000829447">
    <property type="component" value="Linkage Group LG4"/>
</dbReference>
<evidence type="ECO:0000313" key="1">
    <source>
        <dbReference type="EMBL" id="MCI4377667.1"/>
    </source>
</evidence>
<organism evidence="1 2">
    <name type="scientific">Pangasianodon gigas</name>
    <name type="common">Mekong giant catfish</name>
    <name type="synonym">Pangasius gigas</name>
    <dbReference type="NCBI Taxonomy" id="30993"/>
    <lineage>
        <taxon>Eukaryota</taxon>
        <taxon>Metazoa</taxon>
        <taxon>Chordata</taxon>
        <taxon>Craniata</taxon>
        <taxon>Vertebrata</taxon>
        <taxon>Euteleostomi</taxon>
        <taxon>Actinopterygii</taxon>
        <taxon>Neopterygii</taxon>
        <taxon>Teleostei</taxon>
        <taxon>Ostariophysi</taxon>
        <taxon>Siluriformes</taxon>
        <taxon>Pangasiidae</taxon>
        <taxon>Pangasianodon</taxon>
    </lineage>
</organism>
<evidence type="ECO:0000313" key="2">
    <source>
        <dbReference type="Proteomes" id="UP000829447"/>
    </source>
</evidence>
<accession>A0ACC5WFP0</accession>
<comment type="caution">
    <text evidence="1">The sequence shown here is derived from an EMBL/GenBank/DDBJ whole genome shotgun (WGS) entry which is preliminary data.</text>
</comment>
<protein>
    <submittedName>
        <fullName evidence="1">Uncharacterized protein</fullName>
    </submittedName>
</protein>
<sequence>MKISASVFITECHTVGVKVFGSGTRLYVTDKQKKKPTVSAHPVSNEQANGKRVLLCQAQGMFPDLVKFTWHDPNEKEVQASQEGYELLEQRDDREVRITSMLIVHQSKVTSYNYKCLVDHEDGKQSRTIPKAVARTCSPLQKAEQQEDEQEENLISGLFELSRSLYLFSVTYVILLVKNVLYFCTVSVLLYKRNSANKDMLRGKAR</sequence>